<evidence type="ECO:0000313" key="2">
    <source>
        <dbReference type="Proteomes" id="UP000189580"/>
    </source>
</evidence>
<dbReference type="GeneID" id="30035293"/>
<dbReference type="OrthoDB" id="3999883at2759"/>
<dbReference type="Proteomes" id="UP000189580">
    <property type="component" value="Chromosome b"/>
</dbReference>
<protein>
    <submittedName>
        <fullName evidence="1">Uncharacterized protein</fullName>
    </submittedName>
</protein>
<dbReference type="EMBL" id="CP014503">
    <property type="protein sequence ID" value="ANB15651.1"/>
    <property type="molecule type" value="Genomic_DNA"/>
</dbReference>
<keyword evidence="2" id="KW-1185">Reference proteome</keyword>
<sequence length="158" mass="18208">MVRSRAVKGAYKMYNEREEKPTAALRAGLRSNVLLIKSDTGDHFELGWHVVNHRVDALDGYRLFQLANGAMYQWSTKGKFLERVFNIGEKESEVRERVAAVAINGNKGFTIRIDECKVPRELAIMTAMISYIDQWNTMIGVGGIYYRYQPSTVRWKRD</sequence>
<organism evidence="1 2">
    <name type="scientific">Sugiyamaella lignohabitans</name>
    <dbReference type="NCBI Taxonomy" id="796027"/>
    <lineage>
        <taxon>Eukaryota</taxon>
        <taxon>Fungi</taxon>
        <taxon>Dikarya</taxon>
        <taxon>Ascomycota</taxon>
        <taxon>Saccharomycotina</taxon>
        <taxon>Dipodascomycetes</taxon>
        <taxon>Dipodascales</taxon>
        <taxon>Trichomonascaceae</taxon>
        <taxon>Sugiyamaella</taxon>
    </lineage>
</organism>
<evidence type="ECO:0000313" key="1">
    <source>
        <dbReference type="EMBL" id="ANB15651.1"/>
    </source>
</evidence>
<name>A0A167FSL5_9ASCO</name>
<dbReference type="RefSeq" id="XP_018738128.1">
    <property type="nucleotide sequence ID" value="XM_018880295.1"/>
</dbReference>
<gene>
    <name evidence="1" type="ORF">AWJ20_3288</name>
</gene>
<reference evidence="1 2" key="1">
    <citation type="submission" date="2016-02" db="EMBL/GenBank/DDBJ databases">
        <title>Complete genome sequence and transcriptome regulation of the pentose utilising yeast Sugiyamaella lignohabitans.</title>
        <authorList>
            <person name="Bellasio M."/>
            <person name="Peymann A."/>
            <person name="Valli M."/>
            <person name="Sipitzky M."/>
            <person name="Graf A."/>
            <person name="Sauer M."/>
            <person name="Marx H."/>
            <person name="Mattanovich D."/>
        </authorList>
    </citation>
    <scope>NUCLEOTIDE SEQUENCE [LARGE SCALE GENOMIC DNA]</scope>
    <source>
        <strain evidence="1 2">CBS 10342</strain>
    </source>
</reference>
<dbReference type="KEGG" id="slb:AWJ20_3288"/>
<dbReference type="AlphaFoldDB" id="A0A167FSL5"/>
<proteinExistence type="predicted"/>
<accession>A0A167FSL5</accession>